<feature type="region of interest" description="Disordered" evidence="11">
    <location>
        <begin position="764"/>
        <end position="783"/>
    </location>
</feature>
<dbReference type="Gene3D" id="3.30.900.10">
    <property type="entry name" value="HORMA domain"/>
    <property type="match status" value="1"/>
</dbReference>
<evidence type="ECO:0000256" key="1">
    <source>
        <dbReference type="ARBA" id="ARBA00004123"/>
    </source>
</evidence>
<dbReference type="SUPFAM" id="SSF56019">
    <property type="entry name" value="The spindle assembly checkpoint protein mad2"/>
    <property type="match status" value="1"/>
</dbReference>
<feature type="compositionally biased region" description="Polar residues" evidence="11">
    <location>
        <begin position="773"/>
        <end position="783"/>
    </location>
</feature>
<dbReference type="CDD" id="cd00207">
    <property type="entry name" value="fer2"/>
    <property type="match status" value="1"/>
</dbReference>
<dbReference type="InterPro" id="IPR036412">
    <property type="entry name" value="HAD-like_sf"/>
</dbReference>
<dbReference type="NCBIfam" id="TIGR02251">
    <property type="entry name" value="HIF-SF_euk"/>
    <property type="match status" value="1"/>
</dbReference>
<evidence type="ECO:0000259" key="12">
    <source>
        <dbReference type="PROSITE" id="PS50815"/>
    </source>
</evidence>
<evidence type="ECO:0000313" key="15">
    <source>
        <dbReference type="Proteomes" id="UP000290289"/>
    </source>
</evidence>
<feature type="region of interest" description="Disordered" evidence="11">
    <location>
        <begin position="1002"/>
        <end position="1026"/>
    </location>
</feature>
<comment type="similarity">
    <text evidence="10">Belongs to the CTDSPL2 family.</text>
</comment>
<dbReference type="Gene3D" id="3.40.50.1000">
    <property type="entry name" value="HAD superfamily/HAD-like"/>
    <property type="match status" value="1"/>
</dbReference>
<keyword evidence="4" id="KW-0158">Chromosome</keyword>
<accession>A0A498I9R2</accession>
<dbReference type="GO" id="GO:0004721">
    <property type="term" value="F:phosphoprotein phosphatase activity"/>
    <property type="evidence" value="ECO:0007669"/>
    <property type="project" value="UniProtKB-KW"/>
</dbReference>
<evidence type="ECO:0000256" key="5">
    <source>
        <dbReference type="ARBA" id="ARBA00022801"/>
    </source>
</evidence>
<dbReference type="InterPro" id="IPR051294">
    <property type="entry name" value="HORMA_MeioticProgression"/>
</dbReference>
<dbReference type="PANTHER" id="PTHR48225">
    <property type="entry name" value="HORMA DOMAIN-CONTAINING PROTEIN 1"/>
    <property type="match status" value="1"/>
</dbReference>
<dbReference type="EMBL" id="RDQH01000339">
    <property type="protein sequence ID" value="RXH79900.1"/>
    <property type="molecule type" value="Genomic_DNA"/>
</dbReference>
<evidence type="ECO:0000256" key="6">
    <source>
        <dbReference type="ARBA" id="ARBA00022912"/>
    </source>
</evidence>
<evidence type="ECO:0000256" key="9">
    <source>
        <dbReference type="ARBA" id="ARBA00037324"/>
    </source>
</evidence>
<protein>
    <recommendedName>
        <fullName evidence="16">HORMA domain-containing protein</fullName>
    </recommendedName>
</protein>
<reference evidence="14 15" key="1">
    <citation type="submission" date="2018-10" db="EMBL/GenBank/DDBJ databases">
        <title>A high-quality apple genome assembly.</title>
        <authorList>
            <person name="Hu J."/>
        </authorList>
    </citation>
    <scope>NUCLEOTIDE SEQUENCE [LARGE SCALE GENOMIC DNA]</scope>
    <source>
        <strain evidence="15">cv. HFTH1</strain>
        <tissue evidence="14">Young leaf</tissue>
    </source>
</reference>
<dbReference type="Pfam" id="PF02301">
    <property type="entry name" value="HORMA"/>
    <property type="match status" value="1"/>
</dbReference>
<dbReference type="InterPro" id="IPR003511">
    <property type="entry name" value="HORMA_dom"/>
</dbReference>
<evidence type="ECO:0000256" key="4">
    <source>
        <dbReference type="ARBA" id="ARBA00022454"/>
    </source>
</evidence>
<evidence type="ECO:0000256" key="10">
    <source>
        <dbReference type="ARBA" id="ARBA00038355"/>
    </source>
</evidence>
<keyword evidence="5" id="KW-0378">Hydrolase</keyword>
<dbReference type="PROSITE" id="PS50969">
    <property type="entry name" value="FCP1"/>
    <property type="match status" value="1"/>
</dbReference>
<organism evidence="14 15">
    <name type="scientific">Malus domestica</name>
    <name type="common">Apple</name>
    <name type="synonym">Pyrus malus</name>
    <dbReference type="NCBI Taxonomy" id="3750"/>
    <lineage>
        <taxon>Eukaryota</taxon>
        <taxon>Viridiplantae</taxon>
        <taxon>Streptophyta</taxon>
        <taxon>Embryophyta</taxon>
        <taxon>Tracheophyta</taxon>
        <taxon>Spermatophyta</taxon>
        <taxon>Magnoliopsida</taxon>
        <taxon>eudicotyledons</taxon>
        <taxon>Gunneridae</taxon>
        <taxon>Pentapetalae</taxon>
        <taxon>rosids</taxon>
        <taxon>fabids</taxon>
        <taxon>Rosales</taxon>
        <taxon>Rosaceae</taxon>
        <taxon>Amygdaloideae</taxon>
        <taxon>Maleae</taxon>
        <taxon>Malus</taxon>
    </lineage>
</organism>
<feature type="domain" description="HORMA" evidence="12">
    <location>
        <begin position="524"/>
        <end position="740"/>
    </location>
</feature>
<comment type="similarity">
    <text evidence="3">Belongs to the REF/SRPP family.</text>
</comment>
<dbReference type="SMART" id="SM00577">
    <property type="entry name" value="CPDc"/>
    <property type="match status" value="1"/>
</dbReference>
<dbReference type="InterPro" id="IPR008802">
    <property type="entry name" value="REF"/>
</dbReference>
<dbReference type="PANTHER" id="PTHR48225:SF7">
    <property type="entry name" value="MEIOSIS-SPECIFIC PROTEIN HOP1"/>
    <property type="match status" value="1"/>
</dbReference>
<proteinExistence type="inferred from homology"/>
<dbReference type="InterPro" id="IPR004274">
    <property type="entry name" value="FCP1_dom"/>
</dbReference>
<dbReference type="InterPro" id="IPR001041">
    <property type="entry name" value="2Fe-2S_ferredoxin-type"/>
</dbReference>
<evidence type="ECO:0000256" key="11">
    <source>
        <dbReference type="SAM" id="MobiDB-lite"/>
    </source>
</evidence>
<keyword evidence="6" id="KW-0904">Protein phosphatase</keyword>
<comment type="function">
    <text evidence="9">Probable phosphatase.</text>
</comment>
<keyword evidence="8" id="KW-0469">Meiosis</keyword>
<dbReference type="Pfam" id="PF05755">
    <property type="entry name" value="REF"/>
    <property type="match status" value="1"/>
</dbReference>
<evidence type="ECO:0000256" key="2">
    <source>
        <dbReference type="ARBA" id="ARBA00004286"/>
    </source>
</evidence>
<dbReference type="FunFam" id="3.40.50.1000:FF:000015">
    <property type="entry name" value="CTD small phosphatase-like protein 2"/>
    <property type="match status" value="1"/>
</dbReference>
<feature type="region of interest" description="Disordered" evidence="11">
    <location>
        <begin position="1045"/>
        <end position="1101"/>
    </location>
</feature>
<evidence type="ECO:0000256" key="3">
    <source>
        <dbReference type="ARBA" id="ARBA00009737"/>
    </source>
</evidence>
<dbReference type="GO" id="GO:0051536">
    <property type="term" value="F:iron-sulfur cluster binding"/>
    <property type="evidence" value="ECO:0007669"/>
    <property type="project" value="InterPro"/>
</dbReference>
<comment type="subcellular location">
    <subcellularLocation>
        <location evidence="2">Chromosome</location>
    </subcellularLocation>
    <subcellularLocation>
        <location evidence="1">Nucleus</location>
    </subcellularLocation>
</comment>
<feature type="region of interest" description="Disordered" evidence="11">
    <location>
        <begin position="790"/>
        <end position="824"/>
    </location>
</feature>
<feature type="region of interest" description="Disordered" evidence="11">
    <location>
        <begin position="1"/>
        <end position="26"/>
    </location>
</feature>
<dbReference type="STRING" id="3750.A0A498I9R2"/>
<evidence type="ECO:0000256" key="7">
    <source>
        <dbReference type="ARBA" id="ARBA00023242"/>
    </source>
</evidence>
<dbReference type="GO" id="GO:0007129">
    <property type="term" value="P:homologous chromosome pairing at meiosis"/>
    <property type="evidence" value="ECO:0007669"/>
    <property type="project" value="UniProtKB-ARBA"/>
</dbReference>
<dbReference type="InterPro" id="IPR036570">
    <property type="entry name" value="HORMA_dom_sf"/>
</dbReference>
<sequence length="1380" mass="154962">MQTKKRSSGRTAAREHACPKVTRAQKKAYESVQVMEKKVADLITSSARKQRIGGTHKKNGGPFTATNSDLNYDSMRDGTADTCLGHDAMRDDCIDIKDCKEGTTDCKAETIFSPAFHISKHAEGESDNGVDFVKFFRNGDHSYHQDCEIMYSRVDVLNGHVVQETSESMVRDERSYCENTFSSVNITCPVVDPATISSEVSAIYLAMKNSKLECVDEHGHEPMSTDLYTDDDEYEEVDDFDPYFFIKNLPDLSAVVPTFRPMLLPKQTRRCPPTSLVLDLDDLHAKTDFDLAETLVHSTLEPCADADFTFAVNFNLQKHTVYVRCRPHLRDFLDKVSNLFEIIIFTASQSIYAEQLLNVLDPKRKIFRHRVFRDSCVFVEGNYLKDLSVLGRDLAHTIIIDNSPQAFGFQVDNGIPIESWFDDRSDKELLFLLPFLESLVGVEDVRPLIASKFSLREKIAAAAYPLNSNRGDPFERSGACSTCTGLLVWGLADQSEAVILDETQMEQGYVVVAQKVKEAEITEQDSLLLTRNLLRIAIFNISYIRGLFPEKYFNDKSVPALEMKIKKLMPMDAESRRLIDWMEKGVYDALQKKYLKTLLFCVCETVEGPMIEEYTFSFSYSNSESQEVSMNISRSGNKKKEGGTFKCNSTAEITPNQMRSSACKMVRTLVQLMRTLDKMPEERTILMKLLYYDDVTPAEYEPPFFRGCSEEEARNAWTKNPLRMEVGNVNSKHLVLTLKVKSILDPCEDENDDIQDDEVSLGADSMQRDDYSGSDSDSEVNQSQDDHYIVAPVDKQQPQKDNSTPQEDDSMVDEDNTQDSVQDEHQLARIKDWISSLHLDTVELTDVLSNFPDISVVLTEGKLKNALRAAEIMDKLVIEGILSKPAGDTYTINRPKKPDYEFTMVKEETDAQVPVADKTLKVNDLMYTKALYHALPMQYVTVTRLQNKLGGEANQTTVRKFIDKMAREGFLEAKGNRRLGKRVIRSKITEKKLNEVKKALNNDAMDVDNTEPNNKSSHPDFHTMGSSIRDTSICGALHSIGSDLTRMKLRSNGPQYSPMRSEQTASKTKEHPNTPTSRAEPVTSRESFVPGKDNGRVNGNTDYCDDGDRVICSGRSSQDKRSRKTSTVKEPILQYLKRQKSQAQLSDVLLQKGVEIGKEKELKHLGFLRVAAIQTLVCVSNLYDYAKQNSGPLRSTVGTVEGAVTAVVGPVYRKFKGVPDDVLAFLDAKVDEATDKFDKHAPPVAKQVASQAHCLIQKAAEKGQRIVREAETGGPRAAIHYAATEYKNFVLNQSVKLWVGLNKYPSIHTVAQKAAPTAAHWSGKYNHTVKDLTRKGYAIFGYLPLVPIDEMSKAVEKGEAEKKEDAAAHVEHKSDSSDSD</sequence>
<dbReference type="GO" id="GO:0000228">
    <property type="term" value="C:nuclear chromosome"/>
    <property type="evidence" value="ECO:0007669"/>
    <property type="project" value="UniProtKB-ARBA"/>
</dbReference>
<evidence type="ECO:0000256" key="8">
    <source>
        <dbReference type="ARBA" id="ARBA00023254"/>
    </source>
</evidence>
<feature type="domain" description="FCP1 homology" evidence="13">
    <location>
        <begin position="269"/>
        <end position="439"/>
    </location>
</feature>
<evidence type="ECO:0008006" key="16">
    <source>
        <dbReference type="Google" id="ProtNLM"/>
    </source>
</evidence>
<gene>
    <name evidence="14" type="ORF">DVH24_041047</name>
</gene>
<feature type="region of interest" description="Disordered" evidence="11">
    <location>
        <begin position="1356"/>
        <end position="1380"/>
    </location>
</feature>
<dbReference type="PROSITE" id="PS50815">
    <property type="entry name" value="HORMA"/>
    <property type="match status" value="1"/>
</dbReference>
<keyword evidence="15" id="KW-1185">Reference proteome</keyword>
<dbReference type="InterPro" id="IPR011948">
    <property type="entry name" value="Dullard_phosphatase"/>
</dbReference>
<feature type="compositionally biased region" description="Polar residues" evidence="11">
    <location>
        <begin position="1052"/>
        <end position="1066"/>
    </location>
</feature>
<evidence type="ECO:0000259" key="13">
    <source>
        <dbReference type="PROSITE" id="PS50969"/>
    </source>
</evidence>
<dbReference type="InterPro" id="IPR023214">
    <property type="entry name" value="HAD_sf"/>
</dbReference>
<name>A0A498I9R2_MALDO</name>
<dbReference type="Proteomes" id="UP000290289">
    <property type="component" value="Chromosome 13"/>
</dbReference>
<dbReference type="FunFam" id="3.30.900.10:FF:000009">
    <property type="entry name" value="Meiosis-specific protein ASY2"/>
    <property type="match status" value="1"/>
</dbReference>
<dbReference type="SUPFAM" id="SSF56784">
    <property type="entry name" value="HAD-like"/>
    <property type="match status" value="1"/>
</dbReference>
<comment type="caution">
    <text evidence="14">The sequence shown here is derived from an EMBL/GenBank/DDBJ whole genome shotgun (WGS) entry which is preliminary data.</text>
</comment>
<feature type="compositionally biased region" description="Acidic residues" evidence="11">
    <location>
        <begin position="806"/>
        <end position="817"/>
    </location>
</feature>
<dbReference type="CDD" id="cd07521">
    <property type="entry name" value="HAD_FCP1-like"/>
    <property type="match status" value="1"/>
</dbReference>
<keyword evidence="7" id="KW-0539">Nucleus</keyword>
<evidence type="ECO:0000313" key="14">
    <source>
        <dbReference type="EMBL" id="RXH79900.1"/>
    </source>
</evidence>
<dbReference type="Pfam" id="PF03031">
    <property type="entry name" value="NIF"/>
    <property type="match status" value="1"/>
</dbReference>